<protein>
    <recommendedName>
        <fullName evidence="4 5">Large ribosomal subunit protein uL29</fullName>
    </recommendedName>
</protein>
<dbReference type="GO" id="GO:1990904">
    <property type="term" value="C:ribonucleoprotein complex"/>
    <property type="evidence" value="ECO:0007669"/>
    <property type="project" value="UniProtKB-KW"/>
</dbReference>
<dbReference type="OrthoDB" id="5296761at2"/>
<keyword evidence="7" id="KW-1185">Reference proteome</keyword>
<comment type="similarity">
    <text evidence="1 5">Belongs to the universal ribosomal protein uL29 family.</text>
</comment>
<dbReference type="NCBIfam" id="TIGR00012">
    <property type="entry name" value="L29"/>
    <property type="match status" value="1"/>
</dbReference>
<evidence type="ECO:0000256" key="1">
    <source>
        <dbReference type="ARBA" id="ARBA00009254"/>
    </source>
</evidence>
<accession>A0A5C6RZ23</accession>
<reference evidence="6 7" key="1">
    <citation type="submission" date="2019-08" db="EMBL/GenBank/DDBJ databases">
        <title>Genome of Vicingus serpentipes NCIMB 15042.</title>
        <authorList>
            <person name="Bowman J.P."/>
        </authorList>
    </citation>
    <scope>NUCLEOTIDE SEQUENCE [LARGE SCALE GENOMIC DNA]</scope>
    <source>
        <strain evidence="6 7">NCIMB 15042</strain>
    </source>
</reference>
<dbReference type="InterPro" id="IPR018254">
    <property type="entry name" value="Ribosomal_uL29_CS"/>
</dbReference>
<organism evidence="6 7">
    <name type="scientific">Vicingus serpentipes</name>
    <dbReference type="NCBI Taxonomy" id="1926625"/>
    <lineage>
        <taxon>Bacteria</taxon>
        <taxon>Pseudomonadati</taxon>
        <taxon>Bacteroidota</taxon>
        <taxon>Flavobacteriia</taxon>
        <taxon>Flavobacteriales</taxon>
        <taxon>Vicingaceae</taxon>
        <taxon>Vicingus</taxon>
    </lineage>
</organism>
<dbReference type="Gene3D" id="1.10.287.310">
    <property type="match status" value="1"/>
</dbReference>
<dbReference type="InterPro" id="IPR036049">
    <property type="entry name" value="Ribosomal_uL29_sf"/>
</dbReference>
<dbReference type="GO" id="GO:0005840">
    <property type="term" value="C:ribosome"/>
    <property type="evidence" value="ECO:0007669"/>
    <property type="project" value="UniProtKB-KW"/>
</dbReference>
<dbReference type="CDD" id="cd00427">
    <property type="entry name" value="Ribosomal_L29_HIP"/>
    <property type="match status" value="1"/>
</dbReference>
<dbReference type="Pfam" id="PF00831">
    <property type="entry name" value="Ribosomal_L29"/>
    <property type="match status" value="1"/>
</dbReference>
<dbReference type="PROSITE" id="PS00579">
    <property type="entry name" value="RIBOSOMAL_L29"/>
    <property type="match status" value="1"/>
</dbReference>
<evidence type="ECO:0000313" key="6">
    <source>
        <dbReference type="EMBL" id="TXB67344.1"/>
    </source>
</evidence>
<dbReference type="EMBL" id="VOOS01000001">
    <property type="protein sequence ID" value="TXB67344.1"/>
    <property type="molecule type" value="Genomic_DNA"/>
</dbReference>
<evidence type="ECO:0000256" key="3">
    <source>
        <dbReference type="ARBA" id="ARBA00023274"/>
    </source>
</evidence>
<proteinExistence type="inferred from homology"/>
<comment type="caution">
    <text evidence="6">The sequence shown here is derived from an EMBL/GenBank/DDBJ whole genome shotgun (WGS) entry which is preliminary data.</text>
</comment>
<dbReference type="GO" id="GO:0006412">
    <property type="term" value="P:translation"/>
    <property type="evidence" value="ECO:0007669"/>
    <property type="project" value="UniProtKB-UniRule"/>
</dbReference>
<evidence type="ECO:0000313" key="7">
    <source>
        <dbReference type="Proteomes" id="UP000321721"/>
    </source>
</evidence>
<evidence type="ECO:0000256" key="2">
    <source>
        <dbReference type="ARBA" id="ARBA00022980"/>
    </source>
</evidence>
<gene>
    <name evidence="5" type="primary">rpmC</name>
    <name evidence="6" type="ORF">FRY74_03910</name>
</gene>
<dbReference type="InterPro" id="IPR001854">
    <property type="entry name" value="Ribosomal_uL29"/>
</dbReference>
<dbReference type="GO" id="GO:0003735">
    <property type="term" value="F:structural constituent of ribosome"/>
    <property type="evidence" value="ECO:0007669"/>
    <property type="project" value="InterPro"/>
</dbReference>
<dbReference type="Proteomes" id="UP000321721">
    <property type="component" value="Unassembled WGS sequence"/>
</dbReference>
<keyword evidence="3 5" id="KW-0687">Ribonucleoprotein</keyword>
<dbReference type="AlphaFoldDB" id="A0A5C6RZ23"/>
<name>A0A5C6RZ23_9FLAO</name>
<keyword evidence="2 5" id="KW-0689">Ribosomal protein</keyword>
<sequence length="64" mass="7176">MKQVDIKDLSVDDLTEKLQEQKSILAKLKLGHAVSPLENPAQIKQVRRTVARINTELGKRALQA</sequence>
<dbReference type="SUPFAM" id="SSF46561">
    <property type="entry name" value="Ribosomal protein L29 (L29p)"/>
    <property type="match status" value="1"/>
</dbReference>
<evidence type="ECO:0000256" key="4">
    <source>
        <dbReference type="ARBA" id="ARBA00035204"/>
    </source>
</evidence>
<dbReference type="RefSeq" id="WP_147098788.1">
    <property type="nucleotide sequence ID" value="NZ_VOOS01000001.1"/>
</dbReference>
<evidence type="ECO:0000256" key="5">
    <source>
        <dbReference type="HAMAP-Rule" id="MF_00374"/>
    </source>
</evidence>
<dbReference type="HAMAP" id="MF_00374">
    <property type="entry name" value="Ribosomal_uL29"/>
    <property type="match status" value="1"/>
</dbReference>